<dbReference type="OrthoDB" id="9792788at2"/>
<gene>
    <name evidence="3" type="ORF">LP52_10425</name>
</gene>
<dbReference type="NCBIfam" id="NF008528">
    <property type="entry name" value="PRK11463.1-2"/>
    <property type="match status" value="1"/>
</dbReference>
<comment type="caution">
    <text evidence="3">The sequence shown here is derived from an EMBL/GenBank/DDBJ whole genome shotgun (WGS) entry which is preliminary data.</text>
</comment>
<protein>
    <submittedName>
        <fullName evidence="3">Exlusion protein FxsA</fullName>
    </submittedName>
</protein>
<dbReference type="STRING" id="183763.LP52_10425"/>
<dbReference type="InterPro" id="IPR007313">
    <property type="entry name" value="FxsA"/>
</dbReference>
<feature type="transmembrane region" description="Helical" evidence="2">
    <location>
        <begin position="71"/>
        <end position="91"/>
    </location>
</feature>
<dbReference type="EMBL" id="JROO01000018">
    <property type="protein sequence ID" value="KIH98852.1"/>
    <property type="molecule type" value="Genomic_DNA"/>
</dbReference>
<evidence type="ECO:0000313" key="3">
    <source>
        <dbReference type="EMBL" id="KIH98852.1"/>
    </source>
</evidence>
<keyword evidence="2" id="KW-0812">Transmembrane</keyword>
<dbReference type="Pfam" id="PF04186">
    <property type="entry name" value="FxsA"/>
    <property type="match status" value="1"/>
</dbReference>
<name>A0A0C2JPV9_9ACTN</name>
<keyword evidence="2" id="KW-0472">Membrane</keyword>
<sequence length="164" mass="17600">MPLLIVIALMALPFLEVWLMIMVGQQIGVAWTIALLFALSAAGVAVLRSAGTKTFREANEAMRTGTPPQGGLLDTLMLMVGGVLLLTPGFVTAAFGAVMALPFTRPALRWAFTAWAERRVKRMRDAAEAEFVARGGRIPPQPGEENGRAPSGGRVVRGRIVEDE</sequence>
<evidence type="ECO:0000313" key="4">
    <source>
        <dbReference type="Proteomes" id="UP000031675"/>
    </source>
</evidence>
<feature type="region of interest" description="Disordered" evidence="1">
    <location>
        <begin position="135"/>
        <end position="164"/>
    </location>
</feature>
<feature type="transmembrane region" description="Helical" evidence="2">
    <location>
        <begin position="29"/>
        <end position="50"/>
    </location>
</feature>
<evidence type="ECO:0000256" key="2">
    <source>
        <dbReference type="SAM" id="Phobius"/>
    </source>
</evidence>
<dbReference type="PANTHER" id="PTHR35335">
    <property type="entry name" value="UPF0716 PROTEIN FXSA"/>
    <property type="match status" value="1"/>
</dbReference>
<proteinExistence type="predicted"/>
<reference evidence="4" key="1">
    <citation type="journal article" date="2015" name="Chem. Biol.">
        <title>Structure, bioactivity, and resistance mechanism of streptomonomicin, an unusual lasso Peptide from an understudied halophilic actinomycete.</title>
        <authorList>
            <person name="Metelev M."/>
            <person name="Tietz J.I."/>
            <person name="Melby J.O."/>
            <person name="Blair P.M."/>
            <person name="Zhu L."/>
            <person name="Livnat I."/>
            <person name="Severinov K."/>
            <person name="Mitchell D.A."/>
        </authorList>
    </citation>
    <scope>NUCLEOTIDE SEQUENCE [LARGE SCALE GENOMIC DNA]</scope>
    <source>
        <strain evidence="4">YIM 90003</strain>
    </source>
</reference>
<evidence type="ECO:0000256" key="1">
    <source>
        <dbReference type="SAM" id="MobiDB-lite"/>
    </source>
</evidence>
<dbReference type="AlphaFoldDB" id="A0A0C2JPV9"/>
<dbReference type="PANTHER" id="PTHR35335:SF1">
    <property type="entry name" value="UPF0716 PROTEIN FXSA"/>
    <property type="match status" value="1"/>
</dbReference>
<accession>A0A0C2JPV9</accession>
<keyword evidence="2" id="KW-1133">Transmembrane helix</keyword>
<dbReference type="GO" id="GO:0016020">
    <property type="term" value="C:membrane"/>
    <property type="evidence" value="ECO:0007669"/>
    <property type="project" value="InterPro"/>
</dbReference>
<keyword evidence="4" id="KW-1185">Reference proteome</keyword>
<dbReference type="RefSeq" id="WP_040272809.1">
    <property type="nucleotide sequence ID" value="NZ_JROO01000018.1"/>
</dbReference>
<organism evidence="3 4">
    <name type="scientific">Streptomonospora alba</name>
    <dbReference type="NCBI Taxonomy" id="183763"/>
    <lineage>
        <taxon>Bacteria</taxon>
        <taxon>Bacillati</taxon>
        <taxon>Actinomycetota</taxon>
        <taxon>Actinomycetes</taxon>
        <taxon>Streptosporangiales</taxon>
        <taxon>Nocardiopsidaceae</taxon>
        <taxon>Streptomonospora</taxon>
    </lineage>
</organism>
<dbReference type="Proteomes" id="UP000031675">
    <property type="component" value="Unassembled WGS sequence"/>
</dbReference>